<organism evidence="2">
    <name type="scientific">Deinopis subrufa</name>
    <name type="common">Rufous net-casting spider</name>
    <dbReference type="NCBI Taxonomy" id="1905329"/>
    <lineage>
        <taxon>Eukaryota</taxon>
        <taxon>Metazoa</taxon>
        <taxon>Ecdysozoa</taxon>
        <taxon>Arthropoda</taxon>
        <taxon>Chelicerata</taxon>
        <taxon>Arachnida</taxon>
        <taxon>Araneae</taxon>
        <taxon>Araneomorphae</taxon>
        <taxon>Entelegynae</taxon>
        <taxon>Deinopoidea</taxon>
        <taxon>Deinopidae</taxon>
        <taxon>Deinopis</taxon>
    </lineage>
</organism>
<keyword evidence="1" id="KW-0732">Signal</keyword>
<dbReference type="EMBL" id="HAHH01000157">
    <property type="protein sequence ID" value="SNX34239.1"/>
    <property type="molecule type" value="Transcribed_RNA"/>
</dbReference>
<proteinExistence type="predicted"/>
<sequence>MKLLVIFVCVALFVFVKGESEGEVEEMEHVEEETERGCVGKWGKCNDNADCCKGMSCKCYHVGWFKHECECKPLNSRMFKTLQQPPLCVFTR</sequence>
<name>A0A4Q8K3N0_DEISU</name>
<evidence type="ECO:0000313" key="2">
    <source>
        <dbReference type="EMBL" id="SNX34239.1"/>
    </source>
</evidence>
<accession>A0A4Q8K3N0</accession>
<protein>
    <submittedName>
        <fullName evidence="2">U43-Deinotoxin-Dsu1z_1</fullName>
    </submittedName>
</protein>
<reference evidence="2" key="1">
    <citation type="submission" date="2017-05" db="EMBL/GenBank/DDBJ databases">
        <authorList>
            <person name="QRISCLOUD D."/>
        </authorList>
    </citation>
    <scope>NUCLEOTIDE SEQUENCE</scope>
</reference>
<dbReference type="AlphaFoldDB" id="A0A4Q8K3N0"/>
<feature type="chain" id="PRO_5020293421" evidence="1">
    <location>
        <begin position="19"/>
        <end position="92"/>
    </location>
</feature>
<reference evidence="2" key="2">
    <citation type="submission" date="2019-05" db="EMBL/GenBank/DDBJ databases">
        <title>Unravelling the molecular evolution of spider venoms.</title>
        <authorList>
            <person name="Pineda S."/>
        </authorList>
    </citation>
    <scope>NUCLEOTIDE SEQUENCE</scope>
</reference>
<feature type="signal peptide" evidence="1">
    <location>
        <begin position="1"/>
        <end position="18"/>
    </location>
</feature>
<evidence type="ECO:0000256" key="1">
    <source>
        <dbReference type="SAM" id="SignalP"/>
    </source>
</evidence>